<protein>
    <submittedName>
        <fullName evidence="1">Uncharacterized protein</fullName>
    </submittedName>
</protein>
<sequence>MLTRQVVDEPKSIAAVRRLVEVTDSSLEGKRHESTEKVQKDISTAIELAFQKANFTRGVMTDSRLGPQPAHHAIDDVESILAIVRLNTTVKINKRTQHRFSSHSTSRLVTQALHDSIDLANGKFDILTTKRSTEAGRDVSFMSVITFTADKSQYKQFMLSMHLIQIHGLDGSNVLSPCIIGHAIIPDDAPILQAIRDKNLEEFKRLLENGKARVWDCDSEGRSLLNIAIYHLEPIMVEYLVAQGLDVNSVEMSLGPSSRREFDIT</sequence>
<dbReference type="Pfam" id="PF13637">
    <property type="entry name" value="Ank_4"/>
    <property type="match status" value="1"/>
</dbReference>
<reference evidence="1 2" key="1">
    <citation type="journal article" date="2014" name="BMC Genomics">
        <title>Genome sequencing of four Aureobasidium pullulans varieties: biotechnological potential, stress tolerance, and description of new species.</title>
        <authorList>
            <person name="Gostin Ar C."/>
            <person name="Ohm R.A."/>
            <person name="Kogej T."/>
            <person name="Sonjak S."/>
            <person name="Turk M."/>
            <person name="Zajc J."/>
            <person name="Zalar P."/>
            <person name="Grube M."/>
            <person name="Sun H."/>
            <person name="Han J."/>
            <person name="Sharma A."/>
            <person name="Chiniquy J."/>
            <person name="Ngan C.Y."/>
            <person name="Lipzen A."/>
            <person name="Barry K."/>
            <person name="Grigoriev I.V."/>
            <person name="Gunde-Cimerman N."/>
        </authorList>
    </citation>
    <scope>NUCLEOTIDE SEQUENCE [LARGE SCALE GENOMIC DNA]</scope>
    <source>
        <strain evidence="1 2">EXF-150</strain>
    </source>
</reference>
<evidence type="ECO:0000313" key="2">
    <source>
        <dbReference type="Proteomes" id="UP000030706"/>
    </source>
</evidence>
<dbReference type="RefSeq" id="XP_029757972.1">
    <property type="nucleotide sequence ID" value="XM_029910270.1"/>
</dbReference>
<proteinExistence type="predicted"/>
<dbReference type="InterPro" id="IPR036770">
    <property type="entry name" value="Ankyrin_rpt-contain_sf"/>
</dbReference>
<dbReference type="AlphaFoldDB" id="A0A074X8E6"/>
<dbReference type="HOGENOM" id="CLU_1049645_0_0_1"/>
<dbReference type="STRING" id="1043002.A0A074X8E6"/>
<dbReference type="Gene3D" id="1.25.40.20">
    <property type="entry name" value="Ankyrin repeat-containing domain"/>
    <property type="match status" value="1"/>
</dbReference>
<evidence type="ECO:0000313" key="1">
    <source>
        <dbReference type="EMBL" id="KEQ81785.1"/>
    </source>
</evidence>
<dbReference type="Proteomes" id="UP000030706">
    <property type="component" value="Unassembled WGS sequence"/>
</dbReference>
<gene>
    <name evidence="1" type="ORF">M438DRAFT_70347</name>
</gene>
<name>A0A074X8E6_AURPU</name>
<dbReference type="GeneID" id="40752576"/>
<dbReference type="InterPro" id="IPR002110">
    <property type="entry name" value="Ankyrin_rpt"/>
</dbReference>
<organism evidence="1 2">
    <name type="scientific">Aureobasidium pullulans EXF-150</name>
    <dbReference type="NCBI Taxonomy" id="1043002"/>
    <lineage>
        <taxon>Eukaryota</taxon>
        <taxon>Fungi</taxon>
        <taxon>Dikarya</taxon>
        <taxon>Ascomycota</taxon>
        <taxon>Pezizomycotina</taxon>
        <taxon>Dothideomycetes</taxon>
        <taxon>Dothideomycetidae</taxon>
        <taxon>Dothideales</taxon>
        <taxon>Saccotheciaceae</taxon>
        <taxon>Aureobasidium</taxon>
    </lineage>
</organism>
<dbReference type="EMBL" id="KL584990">
    <property type="protein sequence ID" value="KEQ81785.1"/>
    <property type="molecule type" value="Genomic_DNA"/>
</dbReference>
<accession>A0A074X8E6</accession>
<dbReference type="SUPFAM" id="SSF48403">
    <property type="entry name" value="Ankyrin repeat"/>
    <property type="match status" value="1"/>
</dbReference>
<keyword evidence="2" id="KW-1185">Reference proteome</keyword>